<accession>A0A1A9KCV2</accession>
<dbReference type="GO" id="GO:0032049">
    <property type="term" value="P:cardiolipin biosynthetic process"/>
    <property type="evidence" value="ECO:0007669"/>
    <property type="project" value="InterPro"/>
</dbReference>
<dbReference type="Proteomes" id="UP000077748">
    <property type="component" value="Chromosome"/>
</dbReference>
<evidence type="ECO:0000259" key="11">
    <source>
        <dbReference type="PROSITE" id="PS50035"/>
    </source>
</evidence>
<dbReference type="EMBL" id="CP015878">
    <property type="protein sequence ID" value="ANI14930.1"/>
    <property type="molecule type" value="Genomic_DNA"/>
</dbReference>
<comment type="similarity">
    <text evidence="9">Belongs to the phospholipase D family. Cardiolipin synthase subfamily. ClsB sub-subfamily.</text>
</comment>
<evidence type="ECO:0000313" key="12">
    <source>
        <dbReference type="EMBL" id="ANI14930.1"/>
    </source>
</evidence>
<evidence type="ECO:0000256" key="2">
    <source>
        <dbReference type="ARBA" id="ARBA00022516"/>
    </source>
</evidence>
<comment type="catalytic activity">
    <reaction evidence="9">
        <text>2 a 1,2-diacyl-sn-glycero-3-phospho-(1'-sn-glycerol) = a cardiolipin + glycerol</text>
        <dbReference type="Rhea" id="RHEA:31451"/>
        <dbReference type="ChEBI" id="CHEBI:17754"/>
        <dbReference type="ChEBI" id="CHEBI:62237"/>
        <dbReference type="ChEBI" id="CHEBI:64716"/>
    </reaction>
</comment>
<feature type="active site" evidence="9">
    <location>
        <position position="293"/>
    </location>
</feature>
<keyword evidence="8 9" id="KW-1208">Phospholipid metabolism</keyword>
<dbReference type="Pfam" id="PF13091">
    <property type="entry name" value="PLDc_2"/>
    <property type="match status" value="2"/>
</dbReference>
<keyword evidence="2 9" id="KW-0444">Lipid biosynthesis</keyword>
<dbReference type="GO" id="GO:0005886">
    <property type="term" value="C:plasma membrane"/>
    <property type="evidence" value="ECO:0007669"/>
    <property type="project" value="UniProtKB-SubCell"/>
</dbReference>
<comment type="subcellular location">
    <subcellularLocation>
        <location evidence="9">Cell membrane</location>
        <topology evidence="9">Peripheral membrane protein</topology>
    </subcellularLocation>
</comment>
<gene>
    <name evidence="9" type="primary">clsB</name>
    <name evidence="12" type="ORF">A9C11_13425</name>
</gene>
<name>A0A1A9KCV2_9PSED</name>
<evidence type="ECO:0000256" key="5">
    <source>
        <dbReference type="ARBA" id="ARBA00023098"/>
    </source>
</evidence>
<dbReference type="GO" id="GO:0008808">
    <property type="term" value="F:cardiolipin synthase activity"/>
    <property type="evidence" value="ECO:0007669"/>
    <property type="project" value="InterPro"/>
</dbReference>
<feature type="domain" description="PLD phosphodiesterase" evidence="11">
    <location>
        <begin position="108"/>
        <end position="135"/>
    </location>
</feature>
<dbReference type="NCBIfam" id="NF008427">
    <property type="entry name" value="PRK11263.1"/>
    <property type="match status" value="1"/>
</dbReference>
<evidence type="ECO:0000256" key="9">
    <source>
        <dbReference type="HAMAP-Rule" id="MF_01917"/>
    </source>
</evidence>
<feature type="active site" evidence="9">
    <location>
        <position position="288"/>
    </location>
</feature>
<evidence type="ECO:0000313" key="13">
    <source>
        <dbReference type="Proteomes" id="UP000077748"/>
    </source>
</evidence>
<evidence type="ECO:0000256" key="4">
    <source>
        <dbReference type="ARBA" id="ARBA00022737"/>
    </source>
</evidence>
<proteinExistence type="inferred from homology"/>
<evidence type="ECO:0000256" key="3">
    <source>
        <dbReference type="ARBA" id="ARBA00022679"/>
    </source>
</evidence>
<dbReference type="PROSITE" id="PS50035">
    <property type="entry name" value="PLD"/>
    <property type="match status" value="2"/>
</dbReference>
<dbReference type="EC" id="2.7.8.-" evidence="9"/>
<dbReference type="PANTHER" id="PTHR21248:SF23">
    <property type="entry name" value="CARDIOLIPIN SYNTHASE B"/>
    <property type="match status" value="1"/>
</dbReference>
<evidence type="ECO:0000256" key="1">
    <source>
        <dbReference type="ARBA" id="ARBA00022475"/>
    </source>
</evidence>
<feature type="active site" evidence="9">
    <location>
        <position position="113"/>
    </location>
</feature>
<dbReference type="InterPro" id="IPR025202">
    <property type="entry name" value="PLD-like_dom"/>
</dbReference>
<organism evidence="12 13">
    <name type="scientific">Pseudomonas citronellolis</name>
    <dbReference type="NCBI Taxonomy" id="53408"/>
    <lineage>
        <taxon>Bacteria</taxon>
        <taxon>Pseudomonadati</taxon>
        <taxon>Pseudomonadota</taxon>
        <taxon>Gammaproteobacteria</taxon>
        <taxon>Pseudomonadales</taxon>
        <taxon>Pseudomonadaceae</taxon>
        <taxon>Pseudomonas</taxon>
    </lineage>
</organism>
<dbReference type="SMART" id="SM00155">
    <property type="entry name" value="PLDc"/>
    <property type="match status" value="2"/>
</dbReference>
<dbReference type="InterPro" id="IPR001736">
    <property type="entry name" value="PLipase_D/transphosphatidylase"/>
</dbReference>
<dbReference type="HAMAP" id="MF_01917">
    <property type="entry name" value="Cardiolipin_synth_ClsB"/>
    <property type="match status" value="1"/>
</dbReference>
<feature type="active site" evidence="9">
    <location>
        <position position="286"/>
    </location>
</feature>
<reference evidence="12 13" key="1">
    <citation type="submission" date="2016-05" db="EMBL/GenBank/DDBJ databases">
        <title>Genome Sequence of Pseudomonas citronellolis Strain SJTE-3, an Estrogens and Persistent Organic Pollutants degradation strain.</title>
        <authorList>
            <person name="Liang R."/>
        </authorList>
    </citation>
    <scope>NUCLEOTIDE SEQUENCE [LARGE SCALE GENOMIC DNA]</scope>
    <source>
        <strain evidence="12 13">SJTE-3</strain>
    </source>
</reference>
<dbReference type="InterPro" id="IPR030872">
    <property type="entry name" value="Cardiolipin_synth_ClsB"/>
</dbReference>
<dbReference type="AlphaFoldDB" id="A0A1A9KCV2"/>
<comment type="function">
    <text evidence="9">Catalyzes the phosphatidyl group transfer from one phosphatidylglycerol molecule to another to form cardiolipin (CL) (diphosphatidylglycerol) and glycerol.</text>
</comment>
<dbReference type="CDD" id="cd09159">
    <property type="entry name" value="PLDc_ybhO_like_2"/>
    <property type="match status" value="1"/>
</dbReference>
<dbReference type="CDD" id="cd09110">
    <property type="entry name" value="PLDc_CLS_1"/>
    <property type="match status" value="1"/>
</dbReference>
<evidence type="ECO:0000256" key="8">
    <source>
        <dbReference type="ARBA" id="ARBA00023264"/>
    </source>
</evidence>
<feature type="domain" description="PLD phosphodiesterase" evidence="11">
    <location>
        <begin position="281"/>
        <end position="308"/>
    </location>
</feature>
<keyword evidence="5 9" id="KW-0443">Lipid metabolism</keyword>
<protein>
    <recommendedName>
        <fullName evidence="9">Cardiolipin synthase B</fullName>
        <shortName evidence="9">CL synthase</shortName>
        <ecNumber evidence="9">2.7.8.-</ecNumber>
    </recommendedName>
</protein>
<dbReference type="RefSeq" id="WP_058489373.1">
    <property type="nucleotide sequence ID" value="NZ_BDGS01000001.1"/>
</dbReference>
<feature type="active site" evidence="9">
    <location>
        <position position="115"/>
    </location>
</feature>
<dbReference type="PANTHER" id="PTHR21248">
    <property type="entry name" value="CARDIOLIPIN SYNTHASE"/>
    <property type="match status" value="1"/>
</dbReference>
<dbReference type="Gene3D" id="3.30.870.10">
    <property type="entry name" value="Endonuclease Chain A"/>
    <property type="match status" value="2"/>
</dbReference>
<keyword evidence="1 9" id="KW-1003">Cell membrane</keyword>
<keyword evidence="3 9" id="KW-0808">Transferase</keyword>
<evidence type="ECO:0000256" key="10">
    <source>
        <dbReference type="SAM" id="MobiDB-lite"/>
    </source>
</evidence>
<feature type="active site" evidence="9">
    <location>
        <position position="120"/>
    </location>
</feature>
<keyword evidence="4" id="KW-0677">Repeat</keyword>
<feature type="region of interest" description="Disordered" evidence="10">
    <location>
        <begin position="383"/>
        <end position="402"/>
    </location>
</feature>
<evidence type="ECO:0000256" key="7">
    <source>
        <dbReference type="ARBA" id="ARBA00023209"/>
    </source>
</evidence>
<evidence type="ECO:0000256" key="6">
    <source>
        <dbReference type="ARBA" id="ARBA00023136"/>
    </source>
</evidence>
<sequence length="402" mass="45072">MNERWHAGNRIELLVNGEAFYPRVFEAIARARREVLLETFIIYEDKVGLALRKALLAAARRGVRVELIVDGYGTADLGRDYVRSLLEAGVRLHLFDPRPRLLGLRTNLFRRLHRKLLVVDGGTAFVGGINFSADHLADFGAMAKQDYAVQVQGPVARDIRQASLALLHEYGSAPAWVPPSLPPLAGQARACLVLRDNGPRSTAIEQHYLAAIQGARQRLTIANAYFFPGYRLLRALRQAAQRGVKVRLILQGLPDMPLVRLCSKLLYDTLLRDGVEIYEYCDRPLHGKVAVADGRWATVGSSNLDPLSLSLNLEGNLMIDDARFADELQAHLDALARDNCRRITRKVARRGYWWRAPLVFLSFHFLRHFPAIAGQLPAHRQRLRSPRGLEGEPAADAPRVRP</sequence>
<keyword evidence="7 9" id="KW-0594">Phospholipid biosynthesis</keyword>
<dbReference type="SUPFAM" id="SSF56024">
    <property type="entry name" value="Phospholipase D/nuclease"/>
    <property type="match status" value="2"/>
</dbReference>
<keyword evidence="6 9" id="KW-0472">Membrane</keyword>